<accession>A0ABN8JFH9</accession>
<name>A0ABN8JFH9_9HYPH</name>
<comment type="caution">
    <text evidence="2">The sequence shown here is derived from an EMBL/GenBank/DDBJ whole genome shotgun (WGS) entry which is preliminary data.</text>
</comment>
<dbReference type="Proteomes" id="UP001152604">
    <property type="component" value="Unassembled WGS sequence"/>
</dbReference>
<reference evidence="2" key="1">
    <citation type="submission" date="2022-03" db="EMBL/GenBank/DDBJ databases">
        <authorList>
            <person name="Brunel B."/>
        </authorList>
    </citation>
    <scope>NUCLEOTIDE SEQUENCE</scope>
    <source>
        <strain evidence="2">STM4922sample</strain>
    </source>
</reference>
<evidence type="ECO:0000313" key="2">
    <source>
        <dbReference type="EMBL" id="CAH2396878.1"/>
    </source>
</evidence>
<gene>
    <name evidence="2" type="ORF">MES4922_180016</name>
</gene>
<proteinExistence type="predicted"/>
<keyword evidence="3" id="KW-1185">Reference proteome</keyword>
<organism evidence="2 3">
    <name type="scientific">Mesorhizobium ventifaucium</name>
    <dbReference type="NCBI Taxonomy" id="666020"/>
    <lineage>
        <taxon>Bacteria</taxon>
        <taxon>Pseudomonadati</taxon>
        <taxon>Pseudomonadota</taxon>
        <taxon>Alphaproteobacteria</taxon>
        <taxon>Hyphomicrobiales</taxon>
        <taxon>Phyllobacteriaceae</taxon>
        <taxon>Mesorhizobium</taxon>
    </lineage>
</organism>
<protein>
    <submittedName>
        <fullName evidence="2">Uncharacterized protein</fullName>
    </submittedName>
</protein>
<evidence type="ECO:0000256" key="1">
    <source>
        <dbReference type="SAM" id="MobiDB-lite"/>
    </source>
</evidence>
<feature type="compositionally biased region" description="Basic and acidic residues" evidence="1">
    <location>
        <begin position="61"/>
        <end position="71"/>
    </location>
</feature>
<sequence length="71" mass="7877">MAGISEDLRTAWQRCERRQKEKNVRDVSAQARRLAAMDGASAAGRQLTNPPYPSGLASPEDTTHLAERILR</sequence>
<evidence type="ECO:0000313" key="3">
    <source>
        <dbReference type="Proteomes" id="UP001152604"/>
    </source>
</evidence>
<feature type="region of interest" description="Disordered" evidence="1">
    <location>
        <begin position="39"/>
        <end position="71"/>
    </location>
</feature>
<dbReference type="EMBL" id="CAKXZS010000010">
    <property type="protein sequence ID" value="CAH2396878.1"/>
    <property type="molecule type" value="Genomic_DNA"/>
</dbReference>